<keyword evidence="2" id="KW-0223">Dioxygenase</keyword>
<dbReference type="PANTHER" id="PTHR20883">
    <property type="entry name" value="PHYTANOYL-COA DIOXYGENASE DOMAIN CONTAINING 1"/>
    <property type="match status" value="1"/>
</dbReference>
<protein>
    <submittedName>
        <fullName evidence="2">Phytanoyl-CoA dioxygenase family protein</fullName>
    </submittedName>
</protein>
<organism evidence="2 3">
    <name type="scientific">Sediminihaliea albiluteola</name>
    <dbReference type="NCBI Taxonomy" id="2758564"/>
    <lineage>
        <taxon>Bacteria</taxon>
        <taxon>Pseudomonadati</taxon>
        <taxon>Pseudomonadota</taxon>
        <taxon>Gammaproteobacteria</taxon>
        <taxon>Cellvibrionales</taxon>
        <taxon>Halieaceae</taxon>
        <taxon>Sediminihaliea</taxon>
    </lineage>
</organism>
<dbReference type="GO" id="GO:0005506">
    <property type="term" value="F:iron ion binding"/>
    <property type="evidence" value="ECO:0007669"/>
    <property type="project" value="UniProtKB-ARBA"/>
</dbReference>
<name>A0A7W2TTS7_9GAMM</name>
<reference evidence="2 3" key="1">
    <citation type="submission" date="2020-07" db="EMBL/GenBank/DDBJ databases">
        <title>Halieaceae bacterium, F7430, whole genome shotgun sequencing project.</title>
        <authorList>
            <person name="Jiang S."/>
            <person name="Liu Z.W."/>
            <person name="Du Z.J."/>
        </authorList>
    </citation>
    <scope>NUCLEOTIDE SEQUENCE [LARGE SCALE GENOMIC DNA]</scope>
    <source>
        <strain evidence="2 3">F7430</strain>
    </source>
</reference>
<evidence type="ECO:0000313" key="3">
    <source>
        <dbReference type="Proteomes" id="UP000539350"/>
    </source>
</evidence>
<dbReference type="Gene3D" id="2.60.120.620">
    <property type="entry name" value="q2cbj1_9rhob like domain"/>
    <property type="match status" value="1"/>
</dbReference>
<keyword evidence="3" id="KW-1185">Reference proteome</keyword>
<accession>A0A7W2TTS7</accession>
<dbReference type="Proteomes" id="UP000539350">
    <property type="component" value="Unassembled WGS sequence"/>
</dbReference>
<proteinExistence type="predicted"/>
<evidence type="ECO:0000256" key="1">
    <source>
        <dbReference type="ARBA" id="ARBA00001954"/>
    </source>
</evidence>
<dbReference type="PANTHER" id="PTHR20883:SF48">
    <property type="entry name" value="ECTOINE DIOXYGENASE"/>
    <property type="match status" value="1"/>
</dbReference>
<gene>
    <name evidence="2" type="ORF">H2508_01480</name>
</gene>
<comment type="cofactor">
    <cofactor evidence="1">
        <name>Fe(2+)</name>
        <dbReference type="ChEBI" id="CHEBI:29033"/>
    </cofactor>
</comment>
<dbReference type="InterPro" id="IPR008775">
    <property type="entry name" value="Phytyl_CoA_dOase-like"/>
</dbReference>
<dbReference type="EMBL" id="JACFXU010000013">
    <property type="protein sequence ID" value="MBA6411779.1"/>
    <property type="molecule type" value="Genomic_DNA"/>
</dbReference>
<dbReference type="GO" id="GO:0016706">
    <property type="term" value="F:2-oxoglutarate-dependent dioxygenase activity"/>
    <property type="evidence" value="ECO:0007669"/>
    <property type="project" value="UniProtKB-ARBA"/>
</dbReference>
<dbReference type="SUPFAM" id="SSF51197">
    <property type="entry name" value="Clavaminate synthase-like"/>
    <property type="match status" value="1"/>
</dbReference>
<comment type="caution">
    <text evidence="2">The sequence shown here is derived from an EMBL/GenBank/DDBJ whole genome shotgun (WGS) entry which is preliminary data.</text>
</comment>
<dbReference type="AlphaFoldDB" id="A0A7W2TTS7"/>
<dbReference type="RefSeq" id="WP_182168638.1">
    <property type="nucleotide sequence ID" value="NZ_JACFXU010000013.1"/>
</dbReference>
<dbReference type="Pfam" id="PF05721">
    <property type="entry name" value="PhyH"/>
    <property type="match status" value="1"/>
</dbReference>
<sequence>MSYQLSQDQVERYKIYGCLFPLDILSKEDASRLRGELEDCEKMQGRPLDRLQSNKSYLLYDWADELVHHPKILDAVESIVGPDILCYMTQLFTKEAGSETYVSMHQDAAYWGIEADDVITAWVALSPATAKSGAMKVLPGSHTQILEQKNTYAKNNLLSRGQEIAAEQLDESKLVYMELEPGQMSLHHYLMVHGSDANSSDDRRIGLAIRYVAASAKKLGKPESALLVRGKNTSNFIMERRTRGLSQKVRARKHSQAIARQMHNLFEPSKDAALGERIRLKLTKTLGLTLSYWRNLRAR</sequence>
<keyword evidence="2" id="KW-0560">Oxidoreductase</keyword>
<evidence type="ECO:0000313" key="2">
    <source>
        <dbReference type="EMBL" id="MBA6411779.1"/>
    </source>
</evidence>